<evidence type="ECO:0000313" key="4">
    <source>
        <dbReference type="Proteomes" id="UP000799324"/>
    </source>
</evidence>
<name>A0A6A6SU56_9PLEO</name>
<gene>
    <name evidence="3" type="ORF">K491DRAFT_782065</name>
</gene>
<protein>
    <submittedName>
        <fullName evidence="3">HET-domain-containing protein</fullName>
    </submittedName>
</protein>
<sequence>MGDPYATAPLDLNRNGVRLIQVQPSEETEIVKCILRAYNDDVHPSYTALSYVWGPDQIYDGIELNGTKMPVRRNLWFFLRKMQIQHYYEPLWIDAICINQSKIHELNHQVRKMGQIYGCAQQVFVWLGEADETSDIAMRKLRTRKPLDGGQNKLDKLWNSQQAQSILVLCERNYWRRMWIIQEVVLARAVTIHCGSLELSWERLIQLLNDLQVVSDRGRELHIQYAHAILVSPAMALVKFKKGWDGTPRPLKGLLQTYCDHESTDIRDKIYALFGIADNMRGVVIDYHKSAKDILLLVFLYERNRLRWGIKARAELVSFAKLLRRTLKVGFDDEEMDFHLARIPLQGIEYRCLFEFLHCSFLSHEENTWMKHCESHFEGTEPPRTVSCSLCGLYEKRFGNGQAAWNFKLEHIISHKLEVQAGIRESYPIPPSDFGLFEHLWQNQLIDDLDLQELVIGSHSLFMPPLTRSKWSKADDTLWSSVERCTICYEELERPILPDLNEFRSDSWGTTENYCRTTETDVMKFLRNHQEESEATYRSWLSRHAHGTTQKGRPDHLVYLQPLNHNAAMAGSSTATRLAVHTYPWGPTQRHPRQEPIIAPGYYLASDGNQYRNQSGGNSYTGPSDTGPSEGFRPEDFS</sequence>
<feature type="domain" description="Heterokaryon incompatibility" evidence="2">
    <location>
        <begin position="46"/>
        <end position="183"/>
    </location>
</feature>
<feature type="compositionally biased region" description="Polar residues" evidence="1">
    <location>
        <begin position="607"/>
        <end position="627"/>
    </location>
</feature>
<dbReference type="EMBL" id="MU004432">
    <property type="protein sequence ID" value="KAF2651209.1"/>
    <property type="molecule type" value="Genomic_DNA"/>
</dbReference>
<reference evidence="3" key="1">
    <citation type="journal article" date="2020" name="Stud. Mycol.">
        <title>101 Dothideomycetes genomes: a test case for predicting lifestyles and emergence of pathogens.</title>
        <authorList>
            <person name="Haridas S."/>
            <person name="Albert R."/>
            <person name="Binder M."/>
            <person name="Bloem J."/>
            <person name="Labutti K."/>
            <person name="Salamov A."/>
            <person name="Andreopoulos B."/>
            <person name="Baker S."/>
            <person name="Barry K."/>
            <person name="Bills G."/>
            <person name="Bluhm B."/>
            <person name="Cannon C."/>
            <person name="Castanera R."/>
            <person name="Culley D."/>
            <person name="Daum C."/>
            <person name="Ezra D."/>
            <person name="Gonzalez J."/>
            <person name="Henrissat B."/>
            <person name="Kuo A."/>
            <person name="Liang C."/>
            <person name="Lipzen A."/>
            <person name="Lutzoni F."/>
            <person name="Magnuson J."/>
            <person name="Mondo S."/>
            <person name="Nolan M."/>
            <person name="Ohm R."/>
            <person name="Pangilinan J."/>
            <person name="Park H.-J."/>
            <person name="Ramirez L."/>
            <person name="Alfaro M."/>
            <person name="Sun H."/>
            <person name="Tritt A."/>
            <person name="Yoshinaga Y."/>
            <person name="Zwiers L.-H."/>
            <person name="Turgeon B."/>
            <person name="Goodwin S."/>
            <person name="Spatafora J."/>
            <person name="Crous P."/>
            <person name="Grigoriev I."/>
        </authorList>
    </citation>
    <scope>NUCLEOTIDE SEQUENCE</scope>
    <source>
        <strain evidence="3">CBS 122681</strain>
    </source>
</reference>
<proteinExistence type="predicted"/>
<dbReference type="PANTHER" id="PTHR24148:SF73">
    <property type="entry name" value="HET DOMAIN PROTEIN (AFU_ORTHOLOGUE AFUA_8G01020)"/>
    <property type="match status" value="1"/>
</dbReference>
<dbReference type="Proteomes" id="UP000799324">
    <property type="component" value="Unassembled WGS sequence"/>
</dbReference>
<dbReference type="OrthoDB" id="5386682at2759"/>
<dbReference type="PANTHER" id="PTHR24148">
    <property type="entry name" value="ANKYRIN REPEAT DOMAIN-CONTAINING PROTEIN 39 HOMOLOG-RELATED"/>
    <property type="match status" value="1"/>
</dbReference>
<evidence type="ECO:0000313" key="3">
    <source>
        <dbReference type="EMBL" id="KAF2651209.1"/>
    </source>
</evidence>
<organism evidence="3 4">
    <name type="scientific">Lophiostoma macrostomum CBS 122681</name>
    <dbReference type="NCBI Taxonomy" id="1314788"/>
    <lineage>
        <taxon>Eukaryota</taxon>
        <taxon>Fungi</taxon>
        <taxon>Dikarya</taxon>
        <taxon>Ascomycota</taxon>
        <taxon>Pezizomycotina</taxon>
        <taxon>Dothideomycetes</taxon>
        <taxon>Pleosporomycetidae</taxon>
        <taxon>Pleosporales</taxon>
        <taxon>Lophiostomataceae</taxon>
        <taxon>Lophiostoma</taxon>
    </lineage>
</organism>
<evidence type="ECO:0000256" key="1">
    <source>
        <dbReference type="SAM" id="MobiDB-lite"/>
    </source>
</evidence>
<dbReference type="Pfam" id="PF06985">
    <property type="entry name" value="HET"/>
    <property type="match status" value="1"/>
</dbReference>
<accession>A0A6A6SU56</accession>
<evidence type="ECO:0000259" key="2">
    <source>
        <dbReference type="Pfam" id="PF06985"/>
    </source>
</evidence>
<feature type="region of interest" description="Disordered" evidence="1">
    <location>
        <begin position="605"/>
        <end position="638"/>
    </location>
</feature>
<dbReference type="AlphaFoldDB" id="A0A6A6SU56"/>
<dbReference type="InterPro" id="IPR052895">
    <property type="entry name" value="HetReg/Transcr_Mod"/>
</dbReference>
<dbReference type="InterPro" id="IPR010730">
    <property type="entry name" value="HET"/>
</dbReference>
<keyword evidence="4" id="KW-1185">Reference proteome</keyword>